<feature type="region of interest" description="Disordered" evidence="1">
    <location>
        <begin position="21"/>
        <end position="58"/>
    </location>
</feature>
<evidence type="ECO:0000313" key="3">
    <source>
        <dbReference type="EnsemblFungi" id="EJT72760"/>
    </source>
</evidence>
<dbReference type="RefSeq" id="XP_009225734.1">
    <property type="nucleotide sequence ID" value="XM_009227470.1"/>
</dbReference>
<evidence type="ECO:0000313" key="4">
    <source>
        <dbReference type="Proteomes" id="UP000006039"/>
    </source>
</evidence>
<feature type="region of interest" description="Disordered" evidence="1">
    <location>
        <begin position="132"/>
        <end position="152"/>
    </location>
</feature>
<evidence type="ECO:0000256" key="1">
    <source>
        <dbReference type="SAM" id="MobiDB-lite"/>
    </source>
</evidence>
<dbReference type="Proteomes" id="UP000006039">
    <property type="component" value="Unassembled WGS sequence"/>
</dbReference>
<dbReference type="EnsemblFungi" id="EJT72760">
    <property type="protein sequence ID" value="EJT72760"/>
    <property type="gene ID" value="GGTG_09617"/>
</dbReference>
<reference evidence="3" key="4">
    <citation type="journal article" date="2015" name="G3 (Bethesda)">
        <title>Genome sequences of three phytopathogenic species of the Magnaporthaceae family of fungi.</title>
        <authorList>
            <person name="Okagaki L.H."/>
            <person name="Nunes C.C."/>
            <person name="Sailsbery J."/>
            <person name="Clay B."/>
            <person name="Brown D."/>
            <person name="John T."/>
            <person name="Oh Y."/>
            <person name="Young N."/>
            <person name="Fitzgerald M."/>
            <person name="Haas B.J."/>
            <person name="Zeng Q."/>
            <person name="Young S."/>
            <person name="Adiconis X."/>
            <person name="Fan L."/>
            <person name="Levin J.Z."/>
            <person name="Mitchell T.K."/>
            <person name="Okubara P.A."/>
            <person name="Farman M.L."/>
            <person name="Kohn L.M."/>
            <person name="Birren B."/>
            <person name="Ma L.-J."/>
            <person name="Dean R.A."/>
        </authorList>
    </citation>
    <scope>NUCLEOTIDE SEQUENCE</scope>
    <source>
        <strain evidence="3">R3-111a-1</strain>
    </source>
</reference>
<dbReference type="EMBL" id="GL385399">
    <property type="protein sequence ID" value="EJT72760.1"/>
    <property type="molecule type" value="Genomic_DNA"/>
</dbReference>
<dbReference type="GeneID" id="20350075"/>
<sequence>MRLSTILCLVAGDILGPTCDQNDHLPQPARQLPLKSAPPHGSPRIPRPTTGDATDSAPNWAELQVPGHERIPSAGAADEQVTTATDACGQKPTCHLSGDASAGHQVADMTTEARSSDGSAASRTGGVVIITQSHQPETTPPDSTANISSPTSGDHFLQVSEISHERKTVLWAGVAMGVVGLIMCSF</sequence>
<organism evidence="2">
    <name type="scientific">Gaeumannomyces tritici (strain R3-111a-1)</name>
    <name type="common">Wheat and barley take-all root rot fungus</name>
    <name type="synonym">Gaeumannomyces graminis var. tritici</name>
    <dbReference type="NCBI Taxonomy" id="644352"/>
    <lineage>
        <taxon>Eukaryota</taxon>
        <taxon>Fungi</taxon>
        <taxon>Dikarya</taxon>
        <taxon>Ascomycota</taxon>
        <taxon>Pezizomycotina</taxon>
        <taxon>Sordariomycetes</taxon>
        <taxon>Sordariomycetidae</taxon>
        <taxon>Magnaporthales</taxon>
        <taxon>Magnaporthaceae</taxon>
        <taxon>Gaeumannomyces</taxon>
    </lineage>
</organism>
<gene>
    <name evidence="3" type="primary">20350075</name>
    <name evidence="2" type="ORF">GGTG_09617</name>
</gene>
<dbReference type="HOGENOM" id="CLU_1454508_0_0_1"/>
<evidence type="ECO:0000313" key="2">
    <source>
        <dbReference type="EMBL" id="EJT72760.1"/>
    </source>
</evidence>
<dbReference type="AlphaFoldDB" id="J3P7X7"/>
<name>J3P7X7_GAET3</name>
<accession>J3P7X7</accession>
<reference evidence="4" key="1">
    <citation type="submission" date="2010-07" db="EMBL/GenBank/DDBJ databases">
        <title>The genome sequence of Gaeumannomyces graminis var. tritici strain R3-111a-1.</title>
        <authorList>
            <consortium name="The Broad Institute Genome Sequencing Platform"/>
            <person name="Ma L.-J."/>
            <person name="Dead R."/>
            <person name="Young S."/>
            <person name="Zeng Q."/>
            <person name="Koehrsen M."/>
            <person name="Alvarado L."/>
            <person name="Berlin A."/>
            <person name="Chapman S.B."/>
            <person name="Chen Z."/>
            <person name="Freedman E."/>
            <person name="Gellesch M."/>
            <person name="Goldberg J."/>
            <person name="Griggs A."/>
            <person name="Gujja S."/>
            <person name="Heilman E.R."/>
            <person name="Heiman D."/>
            <person name="Hepburn T."/>
            <person name="Howarth C."/>
            <person name="Jen D."/>
            <person name="Larson L."/>
            <person name="Mehta T."/>
            <person name="Neiman D."/>
            <person name="Pearson M."/>
            <person name="Roberts A."/>
            <person name="Saif S."/>
            <person name="Shea T."/>
            <person name="Shenoy N."/>
            <person name="Sisk P."/>
            <person name="Stolte C."/>
            <person name="Sykes S."/>
            <person name="Walk T."/>
            <person name="White J."/>
            <person name="Yandava C."/>
            <person name="Haas B."/>
            <person name="Nusbaum C."/>
            <person name="Birren B."/>
        </authorList>
    </citation>
    <scope>NUCLEOTIDE SEQUENCE [LARGE SCALE GENOMIC DNA]</scope>
    <source>
        <strain evidence="4">R3-111a-1</strain>
    </source>
</reference>
<proteinExistence type="predicted"/>
<reference evidence="2" key="2">
    <citation type="submission" date="2010-07" db="EMBL/GenBank/DDBJ databases">
        <authorList>
            <consortium name="The Broad Institute Genome Sequencing Platform"/>
            <consortium name="Broad Institute Genome Sequencing Center for Infectious Disease"/>
            <person name="Ma L.-J."/>
            <person name="Dead R."/>
            <person name="Young S."/>
            <person name="Zeng Q."/>
            <person name="Koehrsen M."/>
            <person name="Alvarado L."/>
            <person name="Berlin A."/>
            <person name="Chapman S.B."/>
            <person name="Chen Z."/>
            <person name="Freedman E."/>
            <person name="Gellesch M."/>
            <person name="Goldberg J."/>
            <person name="Griggs A."/>
            <person name="Gujja S."/>
            <person name="Heilman E.R."/>
            <person name="Heiman D."/>
            <person name="Hepburn T."/>
            <person name="Howarth C."/>
            <person name="Jen D."/>
            <person name="Larson L."/>
            <person name="Mehta T."/>
            <person name="Neiman D."/>
            <person name="Pearson M."/>
            <person name="Roberts A."/>
            <person name="Saif S."/>
            <person name="Shea T."/>
            <person name="Shenoy N."/>
            <person name="Sisk P."/>
            <person name="Stolte C."/>
            <person name="Sykes S."/>
            <person name="Walk T."/>
            <person name="White J."/>
            <person name="Yandava C."/>
            <person name="Haas B."/>
            <person name="Nusbaum C."/>
            <person name="Birren B."/>
        </authorList>
    </citation>
    <scope>NUCLEOTIDE SEQUENCE</scope>
    <source>
        <strain evidence="2">R3-111a-1</strain>
    </source>
</reference>
<reference evidence="3" key="5">
    <citation type="submission" date="2018-04" db="UniProtKB">
        <authorList>
            <consortium name="EnsemblFungi"/>
        </authorList>
    </citation>
    <scope>IDENTIFICATION</scope>
    <source>
        <strain evidence="3">R3-111a-1</strain>
    </source>
</reference>
<keyword evidence="4" id="KW-1185">Reference proteome</keyword>
<dbReference type="VEuPathDB" id="FungiDB:GGTG_09617"/>
<reference evidence="2" key="3">
    <citation type="submission" date="2010-09" db="EMBL/GenBank/DDBJ databases">
        <title>Annotation of Gaeumannomyces graminis var. tritici R3-111a-1.</title>
        <authorList>
            <consortium name="The Broad Institute Genome Sequencing Platform"/>
            <person name="Ma L.-J."/>
            <person name="Dead R."/>
            <person name="Young S.K."/>
            <person name="Zeng Q."/>
            <person name="Gargeya S."/>
            <person name="Fitzgerald M."/>
            <person name="Haas B."/>
            <person name="Abouelleil A."/>
            <person name="Alvarado L."/>
            <person name="Arachchi H.M."/>
            <person name="Berlin A."/>
            <person name="Brown A."/>
            <person name="Chapman S.B."/>
            <person name="Chen Z."/>
            <person name="Dunbar C."/>
            <person name="Freedman E."/>
            <person name="Gearin G."/>
            <person name="Gellesch M."/>
            <person name="Goldberg J."/>
            <person name="Griggs A."/>
            <person name="Gujja S."/>
            <person name="Heiman D."/>
            <person name="Howarth C."/>
            <person name="Larson L."/>
            <person name="Lui A."/>
            <person name="MacDonald P.J.P."/>
            <person name="Mehta T."/>
            <person name="Montmayeur A."/>
            <person name="Murphy C."/>
            <person name="Neiman D."/>
            <person name="Pearson M."/>
            <person name="Priest M."/>
            <person name="Roberts A."/>
            <person name="Saif S."/>
            <person name="Shea T."/>
            <person name="Shenoy N."/>
            <person name="Sisk P."/>
            <person name="Stolte C."/>
            <person name="Sykes S."/>
            <person name="Yandava C."/>
            <person name="Wortman J."/>
            <person name="Nusbaum C."/>
            <person name="Birren B."/>
        </authorList>
    </citation>
    <scope>NUCLEOTIDE SEQUENCE</scope>
    <source>
        <strain evidence="2">R3-111a-1</strain>
    </source>
</reference>
<protein>
    <submittedName>
        <fullName evidence="2 3">Uncharacterized protein</fullName>
    </submittedName>
</protein>